<dbReference type="OrthoDB" id="371169at2"/>
<dbReference type="HOGENOM" id="CLU_097488_3_0_9"/>
<evidence type="ECO:0000259" key="1">
    <source>
        <dbReference type="Pfam" id="PF07866"/>
    </source>
</evidence>
<dbReference type="PATRIC" id="fig|742743.3.peg.159"/>
<keyword evidence="3" id="KW-1185">Reference proteome</keyword>
<gene>
    <name evidence="2" type="ORF">HMPREF9453_00149</name>
</gene>
<evidence type="ECO:0000313" key="3">
    <source>
        <dbReference type="Proteomes" id="UP000003277"/>
    </source>
</evidence>
<dbReference type="eggNOG" id="COG4728">
    <property type="taxonomic scope" value="Bacteria"/>
</dbReference>
<dbReference type="InterPro" id="IPR023387">
    <property type="entry name" value="DUF1653-like_dom"/>
</dbReference>
<dbReference type="STRING" id="742743.HMPREF9453_00149"/>
<protein>
    <recommendedName>
        <fullName evidence="1">DUF1653 domain-containing protein</fullName>
    </recommendedName>
</protein>
<accession>H1CXR1</accession>
<sequence>MRENPKAGEIWHHFKNHDYQIIAIATHTETREKLAVYRALYGDYGIYARPLAMFLSEVDHEKYPDVKQKYRFEKKIEGKS</sequence>
<dbReference type="Pfam" id="PF07866">
    <property type="entry name" value="DUF1653"/>
    <property type="match status" value="1"/>
</dbReference>
<reference evidence="2 3" key="1">
    <citation type="submission" date="2011-11" db="EMBL/GenBank/DDBJ databases">
        <title>The Genome Sequence of Dialister succinatiphilus YIT 11850.</title>
        <authorList>
            <consortium name="The Broad Institute Genome Sequencing Platform"/>
            <person name="Earl A."/>
            <person name="Ward D."/>
            <person name="Feldgarden M."/>
            <person name="Gevers D."/>
            <person name="Morotomi M."/>
            <person name="Young S.K."/>
            <person name="Zeng Q."/>
            <person name="Gargeya S."/>
            <person name="Fitzgerald M."/>
            <person name="Haas B."/>
            <person name="Abouelleil A."/>
            <person name="Alvarado L."/>
            <person name="Arachchi H.M."/>
            <person name="Berlin A."/>
            <person name="Brown A."/>
            <person name="Chapman S.B."/>
            <person name="Dunbar C."/>
            <person name="Gearin G."/>
            <person name="Goldberg J."/>
            <person name="Griggs A."/>
            <person name="Gujja S."/>
            <person name="Heiman D."/>
            <person name="Howarth C."/>
            <person name="Lui A."/>
            <person name="MacDonald P.J.P."/>
            <person name="Montmayeur A."/>
            <person name="Murphy C."/>
            <person name="Neiman D."/>
            <person name="Pearson M."/>
            <person name="Priest M."/>
            <person name="Roberts A."/>
            <person name="Saif S."/>
            <person name="Shea T."/>
            <person name="Sisk P."/>
            <person name="Stolte C."/>
            <person name="Sykes S."/>
            <person name="Wortman J."/>
            <person name="Nusbaum C."/>
            <person name="Birren B."/>
        </authorList>
    </citation>
    <scope>NUCLEOTIDE SEQUENCE [LARGE SCALE GENOMIC DNA]</scope>
    <source>
        <strain evidence="2 3">YIT 11850</strain>
    </source>
</reference>
<proteinExistence type="predicted"/>
<dbReference type="AlphaFoldDB" id="H1CXR1"/>
<feature type="domain" description="DUF1653" evidence="1">
    <location>
        <begin position="10"/>
        <end position="74"/>
    </location>
</feature>
<dbReference type="Proteomes" id="UP000003277">
    <property type="component" value="Unassembled WGS sequence"/>
</dbReference>
<dbReference type="Gene3D" id="2.30.30.320">
    <property type="entry name" value="DUF1653-like domain"/>
    <property type="match status" value="1"/>
</dbReference>
<comment type="caution">
    <text evidence="2">The sequence shown here is derived from an EMBL/GenBank/DDBJ whole genome shotgun (WGS) entry which is preliminary data.</text>
</comment>
<organism evidence="2 3">
    <name type="scientific">Dialister succinatiphilus YIT 11850</name>
    <dbReference type="NCBI Taxonomy" id="742743"/>
    <lineage>
        <taxon>Bacteria</taxon>
        <taxon>Bacillati</taxon>
        <taxon>Bacillota</taxon>
        <taxon>Negativicutes</taxon>
        <taxon>Veillonellales</taxon>
        <taxon>Veillonellaceae</taxon>
        <taxon>Dialister</taxon>
    </lineage>
</organism>
<dbReference type="RefSeq" id="WP_008858655.1">
    <property type="nucleotide sequence ID" value="NZ_JH591187.1"/>
</dbReference>
<evidence type="ECO:0000313" key="2">
    <source>
        <dbReference type="EMBL" id="EHO63925.1"/>
    </source>
</evidence>
<dbReference type="InterPro" id="IPR037135">
    <property type="entry name" value="DUF1653-like_dom_sf"/>
</dbReference>
<dbReference type="EMBL" id="ADLT01000004">
    <property type="protein sequence ID" value="EHO63925.1"/>
    <property type="molecule type" value="Genomic_DNA"/>
</dbReference>
<name>H1CXR1_9FIRM</name>